<organism evidence="8 9">
    <name type="scientific">Jimgerdemannia flammicorona</name>
    <dbReference type="NCBI Taxonomy" id="994334"/>
    <lineage>
        <taxon>Eukaryota</taxon>
        <taxon>Fungi</taxon>
        <taxon>Fungi incertae sedis</taxon>
        <taxon>Mucoromycota</taxon>
        <taxon>Mucoromycotina</taxon>
        <taxon>Endogonomycetes</taxon>
        <taxon>Endogonales</taxon>
        <taxon>Endogonaceae</taxon>
        <taxon>Jimgerdemannia</taxon>
    </lineage>
</organism>
<dbReference type="InterPro" id="IPR017972">
    <property type="entry name" value="Cyt_P450_CS"/>
</dbReference>
<keyword evidence="3 5" id="KW-0408">Iron</keyword>
<name>A0A433QS76_9FUNG</name>
<dbReference type="Proteomes" id="UP000274822">
    <property type="component" value="Unassembled WGS sequence"/>
</dbReference>
<comment type="caution">
    <text evidence="8">The sequence shown here is derived from an EMBL/GenBank/DDBJ whole genome shotgun (WGS) entry which is preliminary data.</text>
</comment>
<reference evidence="8 9" key="1">
    <citation type="journal article" date="2018" name="New Phytol.">
        <title>Phylogenomics of Endogonaceae and evolution of mycorrhizas within Mucoromycota.</title>
        <authorList>
            <person name="Chang Y."/>
            <person name="Desiro A."/>
            <person name="Na H."/>
            <person name="Sandor L."/>
            <person name="Lipzen A."/>
            <person name="Clum A."/>
            <person name="Barry K."/>
            <person name="Grigoriev I.V."/>
            <person name="Martin F.M."/>
            <person name="Stajich J.E."/>
            <person name="Smith M.E."/>
            <person name="Bonito G."/>
            <person name="Spatafora J.W."/>
        </authorList>
    </citation>
    <scope>NUCLEOTIDE SEQUENCE [LARGE SCALE GENOMIC DNA]</scope>
    <source>
        <strain evidence="8 9">AD002</strain>
    </source>
</reference>
<evidence type="ECO:0000256" key="2">
    <source>
        <dbReference type="ARBA" id="ARBA00023002"/>
    </source>
</evidence>
<feature type="transmembrane region" description="Helical" evidence="7">
    <location>
        <begin position="18"/>
        <end position="38"/>
    </location>
</feature>
<dbReference type="PRINTS" id="PR00463">
    <property type="entry name" value="EP450I"/>
</dbReference>
<gene>
    <name evidence="8" type="ORF">BC938DRAFT_474797</name>
</gene>
<dbReference type="AlphaFoldDB" id="A0A433QS76"/>
<dbReference type="EMBL" id="RBNJ01001898">
    <property type="protein sequence ID" value="RUS32636.1"/>
    <property type="molecule type" value="Genomic_DNA"/>
</dbReference>
<dbReference type="InterPro" id="IPR001128">
    <property type="entry name" value="Cyt_P450"/>
</dbReference>
<evidence type="ECO:0000256" key="3">
    <source>
        <dbReference type="ARBA" id="ARBA00023004"/>
    </source>
</evidence>
<dbReference type="GO" id="GO:0016705">
    <property type="term" value="F:oxidoreductase activity, acting on paired donors, with incorporation or reduction of molecular oxygen"/>
    <property type="evidence" value="ECO:0007669"/>
    <property type="project" value="InterPro"/>
</dbReference>
<evidence type="ECO:0000313" key="9">
    <source>
        <dbReference type="Proteomes" id="UP000274822"/>
    </source>
</evidence>
<keyword evidence="5 6" id="KW-0349">Heme</keyword>
<evidence type="ECO:0000256" key="1">
    <source>
        <dbReference type="ARBA" id="ARBA00022723"/>
    </source>
</evidence>
<evidence type="ECO:0000256" key="6">
    <source>
        <dbReference type="RuleBase" id="RU000461"/>
    </source>
</evidence>
<dbReference type="PANTHER" id="PTHR46300">
    <property type="entry name" value="P450, PUTATIVE (EUROFUNG)-RELATED-RELATED"/>
    <property type="match status" value="1"/>
</dbReference>
<dbReference type="InterPro" id="IPR050364">
    <property type="entry name" value="Cytochrome_P450_fung"/>
</dbReference>
<dbReference type="InterPro" id="IPR036396">
    <property type="entry name" value="Cyt_P450_sf"/>
</dbReference>
<comment type="similarity">
    <text evidence="6">Belongs to the cytochrome P450 family.</text>
</comment>
<feature type="binding site" description="axial binding residue" evidence="5">
    <location>
        <position position="469"/>
    </location>
    <ligand>
        <name>heme</name>
        <dbReference type="ChEBI" id="CHEBI:30413"/>
    </ligand>
    <ligandPart>
        <name>Fe</name>
        <dbReference type="ChEBI" id="CHEBI:18248"/>
    </ligandPart>
</feature>
<evidence type="ECO:0000256" key="4">
    <source>
        <dbReference type="ARBA" id="ARBA00023033"/>
    </source>
</evidence>
<evidence type="ECO:0000256" key="7">
    <source>
        <dbReference type="SAM" id="Phobius"/>
    </source>
</evidence>
<dbReference type="Gene3D" id="1.10.630.10">
    <property type="entry name" value="Cytochrome P450"/>
    <property type="match status" value="1"/>
</dbReference>
<keyword evidence="4 6" id="KW-0503">Monooxygenase</keyword>
<dbReference type="PRINTS" id="PR00385">
    <property type="entry name" value="P450"/>
</dbReference>
<dbReference type="GO" id="GO:0020037">
    <property type="term" value="F:heme binding"/>
    <property type="evidence" value="ECO:0007669"/>
    <property type="project" value="InterPro"/>
</dbReference>
<keyword evidence="1 5" id="KW-0479">Metal-binding</keyword>
<sequence length="537" mass="60019">MTDALTTLSVDWCTGRNGIFVIAAAAAVVTGVFVANHLNPADKDAERFKKLAKLPSPPGAVPILGHLLVVGTSPHLKFSEWGKTLGPIFAVKMGSSRTWVVHNSPDVVRDILDRRGATFSDRVQTHLLEAISGNGDMFFMSANGPYLRAWRKHTNNTISKTRLEKDYSNIFKSETKRLLLNLLERGNVGPEGIDPFDDVYLYVINVISLIVFGKNFTKDDADYRQVLQITIDFIQVGSKVLEEFFPFLSPLYRGAIGRAAKVQFEIQQVFGRFVDEVKQDMKEGNERNCACNEYLKAQETDEEGHLYDKASKFWLGGCYGRTLCGPGGCASFIFAGADTSAIALLGGMSMLARQPEIQDRAFAEIKANIGLDRLPNDMDESSLPYTNAIITELLRFRPPSWFGIPHSNLYDEEYNGYHIPANSAHVINVHGLHFDPDTYPDPYAFKPERHLDADNTRQHYAFGAGRRICPGAFLAEKLIFTTLARLLWAFRIEPSLDAQGNPVEVPMPDITKPTPIPPRINVRFVPRHDNVERLCRA</sequence>
<keyword evidence="7" id="KW-1133">Transmembrane helix</keyword>
<evidence type="ECO:0000256" key="5">
    <source>
        <dbReference type="PIRSR" id="PIRSR602401-1"/>
    </source>
</evidence>
<dbReference type="Pfam" id="PF00067">
    <property type="entry name" value="p450"/>
    <property type="match status" value="1"/>
</dbReference>
<dbReference type="GO" id="GO:0004497">
    <property type="term" value="F:monooxygenase activity"/>
    <property type="evidence" value="ECO:0007669"/>
    <property type="project" value="UniProtKB-KW"/>
</dbReference>
<keyword evidence="7" id="KW-0812">Transmembrane</keyword>
<protein>
    <submittedName>
        <fullName evidence="8">Cytochrome P450</fullName>
    </submittedName>
</protein>
<dbReference type="SUPFAM" id="SSF48264">
    <property type="entry name" value="Cytochrome P450"/>
    <property type="match status" value="1"/>
</dbReference>
<evidence type="ECO:0000313" key="8">
    <source>
        <dbReference type="EMBL" id="RUS32636.1"/>
    </source>
</evidence>
<proteinExistence type="inferred from homology"/>
<comment type="cofactor">
    <cofactor evidence="5">
        <name>heme</name>
        <dbReference type="ChEBI" id="CHEBI:30413"/>
    </cofactor>
</comment>
<accession>A0A433QS76</accession>
<keyword evidence="7" id="KW-0472">Membrane</keyword>
<dbReference type="PROSITE" id="PS00086">
    <property type="entry name" value="CYTOCHROME_P450"/>
    <property type="match status" value="1"/>
</dbReference>
<dbReference type="InterPro" id="IPR002401">
    <property type="entry name" value="Cyt_P450_E_grp-I"/>
</dbReference>
<dbReference type="PANTHER" id="PTHR46300:SF2">
    <property type="entry name" value="CYTOCHROME P450 MONOOXYGENASE ALNH-RELATED"/>
    <property type="match status" value="1"/>
</dbReference>
<dbReference type="GO" id="GO:0005506">
    <property type="term" value="F:iron ion binding"/>
    <property type="evidence" value="ECO:0007669"/>
    <property type="project" value="InterPro"/>
</dbReference>
<keyword evidence="2 6" id="KW-0560">Oxidoreductase</keyword>
<keyword evidence="9" id="KW-1185">Reference proteome</keyword>